<keyword evidence="5 9" id="KW-0547">Nucleotide-binding</keyword>
<comment type="catalytic activity">
    <reaction evidence="8 9">
        <text>butanoate + ATP = butanoyl phosphate + ADP</text>
        <dbReference type="Rhea" id="RHEA:13585"/>
        <dbReference type="ChEBI" id="CHEBI:17968"/>
        <dbReference type="ChEBI" id="CHEBI:30616"/>
        <dbReference type="ChEBI" id="CHEBI:58079"/>
        <dbReference type="ChEBI" id="CHEBI:456216"/>
        <dbReference type="EC" id="2.7.2.7"/>
    </reaction>
</comment>
<evidence type="ECO:0000256" key="5">
    <source>
        <dbReference type="ARBA" id="ARBA00022741"/>
    </source>
</evidence>
<dbReference type="NCBIfam" id="TIGR02707">
    <property type="entry name" value="butyr_kinase"/>
    <property type="match status" value="1"/>
</dbReference>
<dbReference type="HAMAP" id="MF_00542">
    <property type="entry name" value="Butyrate_kinase"/>
    <property type="match status" value="1"/>
</dbReference>
<keyword evidence="4 9" id="KW-0808">Transferase</keyword>
<keyword evidence="7 9" id="KW-0067">ATP-binding</keyword>
<dbReference type="GO" id="GO:0005524">
    <property type="term" value="F:ATP binding"/>
    <property type="evidence" value="ECO:0007669"/>
    <property type="project" value="UniProtKB-KW"/>
</dbReference>
<dbReference type="Proteomes" id="UP000005096">
    <property type="component" value="Chromosome"/>
</dbReference>
<dbReference type="InterPro" id="IPR043129">
    <property type="entry name" value="ATPase_NBD"/>
</dbReference>
<dbReference type="SUPFAM" id="SSF53067">
    <property type="entry name" value="Actin-like ATPase domain"/>
    <property type="match status" value="2"/>
</dbReference>
<comment type="subcellular location">
    <subcellularLocation>
        <location evidence="1 9">Cytoplasm</location>
    </subcellularLocation>
</comment>
<keyword evidence="12" id="KW-1185">Reference proteome</keyword>
<evidence type="ECO:0000256" key="8">
    <source>
        <dbReference type="ARBA" id="ARBA00048596"/>
    </source>
</evidence>
<gene>
    <name evidence="9" type="primary">buk</name>
    <name evidence="11" type="ORF">Apau_2108</name>
</gene>
<evidence type="ECO:0000256" key="7">
    <source>
        <dbReference type="ARBA" id="ARBA00022840"/>
    </source>
</evidence>
<sequence>MGFRILAINPGATSTKIAIFEDERPLFKKTVPHSMEDLRGYPRVMDQIPYRRDLILAALEEAGIALGDLSAVVGRGGLLRSIPGGTYRVNETMVGDMKAAARGEHASNLGAVLALDLGDRAGIPSFIVDPVSVDEMEPVARISGSPEVERISMFHALNHKAVAHRVATELGRPYEDLNLVVAHLGSGVSVAAHRRGRVVDVNDAKQEGPFSPERAGGLPAYELVALCYSGRYSFDEMKKNLLSRWGMAAYLGTKDLQEVEARARGGDEKAALLLDAFAYQVAKEIGAQATVLEGKVDRVVLTGGMAHSKELMAKVIARVSFIAPVAVVPGEEELEALALGALRVLRGEEAAKDY</sequence>
<evidence type="ECO:0000256" key="10">
    <source>
        <dbReference type="RuleBase" id="RU003835"/>
    </source>
</evidence>
<dbReference type="InterPro" id="IPR023865">
    <property type="entry name" value="Aliphatic_acid_kinase_CS"/>
</dbReference>
<dbReference type="PRINTS" id="PR00471">
    <property type="entry name" value="ACETATEKNASE"/>
</dbReference>
<dbReference type="HOGENOM" id="CLU_048716_0_0_0"/>
<dbReference type="CDD" id="cd24011">
    <property type="entry name" value="ASKHA_NBD_BK"/>
    <property type="match status" value="1"/>
</dbReference>
<evidence type="ECO:0000313" key="12">
    <source>
        <dbReference type="Proteomes" id="UP000005096"/>
    </source>
</evidence>
<dbReference type="Pfam" id="PF00871">
    <property type="entry name" value="Acetate_kinase"/>
    <property type="match status" value="1"/>
</dbReference>
<dbReference type="GO" id="GO:0047761">
    <property type="term" value="F:butyrate kinase activity"/>
    <property type="evidence" value="ECO:0007669"/>
    <property type="project" value="UniProtKB-UniRule"/>
</dbReference>
<keyword evidence="6 9" id="KW-0418">Kinase</keyword>
<evidence type="ECO:0000313" key="11">
    <source>
        <dbReference type="EMBL" id="EFQ24519.1"/>
    </source>
</evidence>
<dbReference type="eggNOG" id="COG3426">
    <property type="taxonomic scope" value="Bacteria"/>
</dbReference>
<evidence type="ECO:0000256" key="3">
    <source>
        <dbReference type="ARBA" id="ARBA00022490"/>
    </source>
</evidence>
<dbReference type="NCBIfam" id="NF002834">
    <property type="entry name" value="PRK03011.1-5"/>
    <property type="match status" value="1"/>
</dbReference>
<reference evidence="11 12" key="1">
    <citation type="journal article" date="2010" name="Stand. Genomic Sci.">
        <title>Non-contiguous finished genome sequence of Aminomonas paucivorans type strain (GLU-3).</title>
        <authorList>
            <person name="Pitluck S."/>
            <person name="Yasawong M."/>
            <person name="Held B."/>
            <person name="Lapidus A."/>
            <person name="Nolan M."/>
            <person name="Copeland A."/>
            <person name="Lucas S."/>
            <person name="Del Rio T.G."/>
            <person name="Tice H."/>
            <person name="Cheng J.F."/>
            <person name="Chertkov O."/>
            <person name="Goodwin L."/>
            <person name="Tapia R."/>
            <person name="Han C."/>
            <person name="Liolios K."/>
            <person name="Ivanova N."/>
            <person name="Mavromatis K."/>
            <person name="Ovchinnikova G."/>
            <person name="Pati A."/>
            <person name="Chen A."/>
            <person name="Palaniappan K."/>
            <person name="Land M."/>
            <person name="Hauser L."/>
            <person name="Chang Y.J."/>
            <person name="Jeffries C.D."/>
            <person name="Pukall R."/>
            <person name="Spring S."/>
            <person name="Rohde M."/>
            <person name="Sikorski J."/>
            <person name="Goker M."/>
            <person name="Woyke T."/>
            <person name="Bristow J."/>
            <person name="Eisen J.A."/>
            <person name="Markowitz V."/>
            <person name="Hugenholtz P."/>
            <person name="Kyrpides N.C."/>
            <person name="Klenk H.P."/>
        </authorList>
    </citation>
    <scope>NUCLEOTIDE SEQUENCE [LARGE SCALE GENOMIC DNA]</scope>
    <source>
        <strain evidence="11 12">DSM 12260</strain>
    </source>
</reference>
<dbReference type="PANTHER" id="PTHR21060:SF3">
    <property type="entry name" value="BUTYRATE KINASE 2-RELATED"/>
    <property type="match status" value="1"/>
</dbReference>
<dbReference type="PANTHER" id="PTHR21060">
    <property type="entry name" value="ACETATE KINASE"/>
    <property type="match status" value="1"/>
</dbReference>
<dbReference type="AlphaFoldDB" id="E3CY32"/>
<accession>E3CY32</accession>
<dbReference type="InterPro" id="IPR000890">
    <property type="entry name" value="Aliphatic_acid_kin_short-chain"/>
</dbReference>
<dbReference type="PaxDb" id="584708-Apau_2108"/>
<evidence type="ECO:0000256" key="2">
    <source>
        <dbReference type="ARBA" id="ARBA00008748"/>
    </source>
</evidence>
<keyword evidence="3 9" id="KW-0963">Cytoplasm</keyword>
<organism evidence="11 12">
    <name type="scientific">Aminomonas paucivorans DSM 12260</name>
    <dbReference type="NCBI Taxonomy" id="584708"/>
    <lineage>
        <taxon>Bacteria</taxon>
        <taxon>Thermotogati</taxon>
        <taxon>Synergistota</taxon>
        <taxon>Synergistia</taxon>
        <taxon>Synergistales</taxon>
        <taxon>Synergistaceae</taxon>
        <taxon>Aminomonas</taxon>
    </lineage>
</organism>
<dbReference type="PROSITE" id="PS01076">
    <property type="entry name" value="ACETATE_KINASE_2"/>
    <property type="match status" value="1"/>
</dbReference>
<comment type="similarity">
    <text evidence="2 9 10">Belongs to the acetokinase family.</text>
</comment>
<dbReference type="Gene3D" id="3.30.420.40">
    <property type="match status" value="2"/>
</dbReference>
<evidence type="ECO:0000256" key="6">
    <source>
        <dbReference type="ARBA" id="ARBA00022777"/>
    </source>
</evidence>
<dbReference type="OrthoDB" id="9771859at2"/>
<proteinExistence type="inferred from homology"/>
<evidence type="ECO:0000256" key="9">
    <source>
        <dbReference type="HAMAP-Rule" id="MF_00542"/>
    </source>
</evidence>
<evidence type="ECO:0000256" key="4">
    <source>
        <dbReference type="ARBA" id="ARBA00022679"/>
    </source>
</evidence>
<dbReference type="STRING" id="584708.Apau_2108"/>
<dbReference type="EMBL" id="CM001022">
    <property type="protein sequence ID" value="EFQ24519.1"/>
    <property type="molecule type" value="Genomic_DNA"/>
</dbReference>
<dbReference type="GO" id="GO:0006083">
    <property type="term" value="P:acetate metabolic process"/>
    <property type="evidence" value="ECO:0007669"/>
    <property type="project" value="TreeGrafter"/>
</dbReference>
<evidence type="ECO:0000256" key="1">
    <source>
        <dbReference type="ARBA" id="ARBA00004496"/>
    </source>
</evidence>
<dbReference type="PIRSF" id="PIRSF036458">
    <property type="entry name" value="Butyrate_kin"/>
    <property type="match status" value="1"/>
</dbReference>
<dbReference type="InterPro" id="IPR011245">
    <property type="entry name" value="Butyrate_kin"/>
</dbReference>
<dbReference type="EC" id="2.7.2.7" evidence="9"/>
<dbReference type="RefSeq" id="WP_006301760.1">
    <property type="nucleotide sequence ID" value="NZ_CM001022.1"/>
</dbReference>
<protein>
    <recommendedName>
        <fullName evidence="9">Probable butyrate kinase</fullName>
        <shortName evidence="9">BK</shortName>
        <ecNumber evidence="9">2.7.2.7</ecNumber>
    </recommendedName>
    <alternativeName>
        <fullName evidence="9">Branched-chain carboxylic acid kinase</fullName>
    </alternativeName>
</protein>
<name>E3CY32_9BACT</name>
<dbReference type="GO" id="GO:0005737">
    <property type="term" value="C:cytoplasm"/>
    <property type="evidence" value="ECO:0007669"/>
    <property type="project" value="UniProtKB-SubCell"/>
</dbReference>
<dbReference type="GO" id="GO:0008776">
    <property type="term" value="F:acetate kinase activity"/>
    <property type="evidence" value="ECO:0007669"/>
    <property type="project" value="TreeGrafter"/>
</dbReference>